<evidence type="ECO:0000256" key="1">
    <source>
        <dbReference type="ARBA" id="ARBA00007734"/>
    </source>
</evidence>
<evidence type="ECO:0000259" key="3">
    <source>
        <dbReference type="PROSITE" id="PS51782"/>
    </source>
</evidence>
<dbReference type="Proteomes" id="UP000028302">
    <property type="component" value="Unassembled WGS sequence"/>
</dbReference>
<dbReference type="PATRIC" id="fig|1304275.5.peg.1190"/>
<dbReference type="SUPFAM" id="SSF53955">
    <property type="entry name" value="Lysozyme-like"/>
    <property type="match status" value="1"/>
</dbReference>
<comment type="caution">
    <text evidence="4">The sequence shown here is derived from an EMBL/GenBank/DDBJ whole genome shotgun (WGS) entry which is preliminary data.</text>
</comment>
<feature type="region of interest" description="Disordered" evidence="2">
    <location>
        <begin position="1"/>
        <end position="54"/>
    </location>
</feature>
<evidence type="ECO:0000313" key="4">
    <source>
        <dbReference type="EMBL" id="KEZ78392.1"/>
    </source>
</evidence>
<dbReference type="Gene3D" id="3.10.350.10">
    <property type="entry name" value="LysM domain"/>
    <property type="match status" value="4"/>
</dbReference>
<dbReference type="AlphaFoldDB" id="A0A084INV8"/>
<gene>
    <name evidence="4" type="ORF">C41B8_05803</name>
</gene>
<dbReference type="SUPFAM" id="SSF54106">
    <property type="entry name" value="LysM domain"/>
    <property type="match status" value="4"/>
</dbReference>
<dbReference type="Pfam" id="PF01476">
    <property type="entry name" value="LysM"/>
    <property type="match status" value="4"/>
</dbReference>
<dbReference type="eggNOG" id="COG1388">
    <property type="taxonomic scope" value="Bacteria"/>
</dbReference>
<dbReference type="InterPro" id="IPR023346">
    <property type="entry name" value="Lysozyme-like_dom_sf"/>
</dbReference>
<accession>A0A084INV8</accession>
<proteinExistence type="inferred from homology"/>
<dbReference type="InterPro" id="IPR036779">
    <property type="entry name" value="LysM_dom_sf"/>
</dbReference>
<comment type="similarity">
    <text evidence="1">Belongs to the transglycosylase Slt family.</text>
</comment>
<keyword evidence="5" id="KW-1185">Reference proteome</keyword>
<dbReference type="SMART" id="SM00257">
    <property type="entry name" value="LysM"/>
    <property type="match status" value="4"/>
</dbReference>
<dbReference type="InterPro" id="IPR000189">
    <property type="entry name" value="Transglyc_AS"/>
</dbReference>
<feature type="domain" description="LysM" evidence="3">
    <location>
        <begin position="512"/>
        <end position="556"/>
    </location>
</feature>
<sequence>MAGLVSGCATAPHGDTSAATGDSTSGKEPSTVPAAASKALRQAAANGDTDQTSYEAPAARTNYVPHKWPAPSQDLWSKIRSGFKLAPNDERRSVRVWTQFYATHTNHLSLSLQRAKPFLWHVVHQVEKRNMPTEIALLPIVESGYNPSAKSYMGASGLWQFMPGTADHMSLPRDWWYDGRDDPIASTDAALNYLQTLHQRYDGNWLLALAAYNAGPGRVDNAIAKARANDQPTDYWDLDLPDETTQYVPQLLALRRIMMTPARFGVNWPKLANAPRTRVVKLPGQTSMKVAAHMLGISETRLRKLNPGMRRWASEPGGHDELLVPAAKASAFRSKLARIDPSHLIDRRTHIVRRGDSLSRLAHSYGVSVASLRQANNLHGNRIRIGQSLTVPRPGSHESAPPSEPTQTYVVQSGDTLWHIAHRYSVSVASLKSANGSSVNTLRPGQKIEIPGSAKPPAPSTVVVHAGDSLWSIAKNNDVTVKQLRRWNRMDKGTPLQPGSTIAVDGPAPLPSFYEVEPGDSLWSIANRFSMQVNTLRSLNDMSSGATLQPGERLRLQPEVSG</sequence>
<dbReference type="eggNOG" id="COG0741">
    <property type="taxonomic scope" value="Bacteria"/>
</dbReference>
<dbReference type="PROSITE" id="PS00922">
    <property type="entry name" value="TRANSGLYCOSYLASE"/>
    <property type="match status" value="1"/>
</dbReference>
<feature type="compositionally biased region" description="Low complexity" evidence="2">
    <location>
        <begin position="34"/>
        <end position="45"/>
    </location>
</feature>
<dbReference type="InterPro" id="IPR008258">
    <property type="entry name" value="Transglycosylase_SLT_dom_1"/>
</dbReference>
<name>A0A084INV8_SALHC</name>
<dbReference type="PANTHER" id="PTHR33734:SF22">
    <property type="entry name" value="MEMBRANE-BOUND LYTIC MUREIN TRANSGLYCOSYLASE D"/>
    <property type="match status" value="1"/>
</dbReference>
<evidence type="ECO:0000313" key="5">
    <source>
        <dbReference type="Proteomes" id="UP000028302"/>
    </source>
</evidence>
<dbReference type="PANTHER" id="PTHR33734">
    <property type="entry name" value="LYSM DOMAIN-CONTAINING GPI-ANCHORED PROTEIN 2"/>
    <property type="match status" value="1"/>
</dbReference>
<feature type="compositionally biased region" description="Polar residues" evidence="2">
    <location>
        <begin position="17"/>
        <end position="28"/>
    </location>
</feature>
<reference evidence="4 5" key="1">
    <citation type="submission" date="2013-03" db="EMBL/GenBank/DDBJ databases">
        <title>Salinisphaera hydrothermalis C41B8 Genome Sequencing.</title>
        <authorList>
            <person name="Li C."/>
            <person name="Lai Q."/>
            <person name="Shao Z."/>
        </authorList>
    </citation>
    <scope>NUCLEOTIDE SEQUENCE [LARGE SCALE GENOMIC DNA]</scope>
    <source>
        <strain evidence="4 5">C41B8</strain>
    </source>
</reference>
<feature type="domain" description="LysM" evidence="3">
    <location>
        <begin position="407"/>
        <end position="450"/>
    </location>
</feature>
<dbReference type="GO" id="GO:0016020">
    <property type="term" value="C:membrane"/>
    <property type="evidence" value="ECO:0007669"/>
    <property type="project" value="InterPro"/>
</dbReference>
<dbReference type="CDD" id="cd00118">
    <property type="entry name" value="LysM"/>
    <property type="match status" value="4"/>
</dbReference>
<dbReference type="GO" id="GO:0008932">
    <property type="term" value="F:lytic endotransglycosylase activity"/>
    <property type="evidence" value="ECO:0007669"/>
    <property type="project" value="TreeGrafter"/>
</dbReference>
<organism evidence="4 5">
    <name type="scientific">Salinisphaera hydrothermalis (strain C41B8)</name>
    <dbReference type="NCBI Taxonomy" id="1304275"/>
    <lineage>
        <taxon>Bacteria</taxon>
        <taxon>Pseudomonadati</taxon>
        <taxon>Pseudomonadota</taxon>
        <taxon>Gammaproteobacteria</taxon>
        <taxon>Salinisphaerales</taxon>
        <taxon>Salinisphaeraceae</taxon>
        <taxon>Salinisphaera</taxon>
    </lineage>
</organism>
<dbReference type="GO" id="GO:0000270">
    <property type="term" value="P:peptidoglycan metabolic process"/>
    <property type="evidence" value="ECO:0007669"/>
    <property type="project" value="InterPro"/>
</dbReference>
<dbReference type="EMBL" id="APNK01000005">
    <property type="protein sequence ID" value="KEZ78392.1"/>
    <property type="molecule type" value="Genomic_DNA"/>
</dbReference>
<dbReference type="RefSeq" id="WP_051883147.1">
    <property type="nucleotide sequence ID" value="NZ_APNK01000005.1"/>
</dbReference>
<dbReference type="Pfam" id="PF01464">
    <property type="entry name" value="SLT"/>
    <property type="match status" value="1"/>
</dbReference>
<dbReference type="InterPro" id="IPR018392">
    <property type="entry name" value="LysM"/>
</dbReference>
<feature type="domain" description="LysM" evidence="3">
    <location>
        <begin position="348"/>
        <end position="391"/>
    </location>
</feature>
<protein>
    <submittedName>
        <fullName evidence="4">Membrane-bound lytic murein transglycosylase D</fullName>
    </submittedName>
</protein>
<feature type="domain" description="LysM" evidence="3">
    <location>
        <begin position="460"/>
        <end position="504"/>
    </location>
</feature>
<dbReference type="STRING" id="1304275.C41B8_05803"/>
<dbReference type="PROSITE" id="PS51782">
    <property type="entry name" value="LYSM"/>
    <property type="match status" value="4"/>
</dbReference>
<dbReference type="Gene3D" id="1.10.530.10">
    <property type="match status" value="1"/>
</dbReference>
<evidence type="ECO:0000256" key="2">
    <source>
        <dbReference type="SAM" id="MobiDB-lite"/>
    </source>
</evidence>
<dbReference type="CDD" id="cd16894">
    <property type="entry name" value="MltD-like"/>
    <property type="match status" value="1"/>
</dbReference>